<dbReference type="EMBL" id="BK015225">
    <property type="protein sequence ID" value="DAD96847.1"/>
    <property type="molecule type" value="Genomic_DNA"/>
</dbReference>
<proteinExistence type="predicted"/>
<sequence>MVISKELQEKITVYEQAYFGLDEPVPFVNGLKIYPVMTKDYYNFYSNLSCLTMDKTVKKVKSEDELGRVVYKDVSNPEGISMSNMAYLISCMENQEYGQAITAQVISILELVLHEKNGLFCPECRHKIEQKEITTKFIQLQQSFTEDMDEQDKKIENLKFLQNISVCPNCQSKMREVFSIVNTSPKKLSIYNTELTPKQFDELVAVVTH</sequence>
<organism evidence="1">
    <name type="scientific">Siphoviridae sp. ct5op20</name>
    <dbReference type="NCBI Taxonomy" id="2826295"/>
    <lineage>
        <taxon>Viruses</taxon>
        <taxon>Duplodnaviria</taxon>
        <taxon>Heunggongvirae</taxon>
        <taxon>Uroviricota</taxon>
        <taxon>Caudoviricetes</taxon>
    </lineage>
</organism>
<accession>A0A8S5NR47</accession>
<reference evidence="1" key="1">
    <citation type="journal article" date="2021" name="Proc. Natl. Acad. Sci. U.S.A.">
        <title>A Catalog of Tens of Thousands of Viruses from Human Metagenomes Reveals Hidden Associations with Chronic Diseases.</title>
        <authorList>
            <person name="Tisza M.J."/>
            <person name="Buck C.B."/>
        </authorList>
    </citation>
    <scope>NUCLEOTIDE SEQUENCE</scope>
    <source>
        <strain evidence="1">Ct5op20</strain>
    </source>
</reference>
<protein>
    <submittedName>
        <fullName evidence="1">Zinc-ribbon family protein</fullName>
    </submittedName>
</protein>
<evidence type="ECO:0000313" key="1">
    <source>
        <dbReference type="EMBL" id="DAD96847.1"/>
    </source>
</evidence>
<name>A0A8S5NR47_9CAUD</name>